<name>A0A370S4T4_PSEJE</name>
<dbReference type="Proteomes" id="UP000255365">
    <property type="component" value="Unassembled WGS sequence"/>
</dbReference>
<evidence type="ECO:0000313" key="2">
    <source>
        <dbReference type="Proteomes" id="UP000255365"/>
    </source>
</evidence>
<comment type="caution">
    <text evidence="1">The sequence shown here is derived from an EMBL/GenBank/DDBJ whole genome shotgun (WGS) entry which is preliminary data.</text>
</comment>
<protein>
    <submittedName>
        <fullName evidence="1">Uncharacterized protein</fullName>
    </submittedName>
</protein>
<proteinExistence type="predicted"/>
<sequence length="612" mass="67300">MQLPESLQPWREWLQWFAPEQLPLFADLFGRLSPVLGPLRGLQQGGVPEPDGLSDLHRRGPYDRLLSSEWLLAEEVPDEFLRRAVVGEHLFLAPQYRAQQASRLIVALFDAGPLQLGAARLVHMALLILLARRAKDAGAELRWGILQQTPELHAFESAAQLKRLLSARTFTSVAPEHWQAWRDYLSAQPEPVGECWLVGQRLPATERQSCSHRVQVLRSLDGRSLSFALQAAGSRRVTLPIPDERLALQLLKGNFEGEVAATAPAAKGCVPRVSLTLQPVVSSAGTHVALKLLDEPGVVVIKLPEQNQKKALEIRRNLWSAGLTPLTATFFGRALGAVLSDQHTLSFWSMPGLKPVDKPSPAELKLPPGTASFLPAIGLRNHSTGRLFLLDSQGHLAFWVVETGRTPAKPKTRYTHRLADGVLCIAKVHGDAVAYVRREGDRLHTHSVNADGHVTAAYVVGVADDVSQVLFAASYLWRASFGGCALLTLDNDGAQRWRIVSAKGSPFEDEHVDLAPGWKGIGLLQEDNERYSLLLLAPSQHAIAVYCEGGQNVLFTTADPIVKFSFCPLSGVIAALTSARELLVYSVPQRLMRLQVFCKNQPHKKEGTDDWT</sequence>
<accession>A0A370S4T4</accession>
<dbReference type="AlphaFoldDB" id="A0A370S4T4"/>
<reference evidence="1 2" key="1">
    <citation type="submission" date="2018-07" db="EMBL/GenBank/DDBJ databases">
        <title>Genome sequencing of rice bacterial endophytes.</title>
        <authorList>
            <person name="Venturi V."/>
        </authorList>
    </citation>
    <scope>NUCLEOTIDE SEQUENCE [LARGE SCALE GENOMIC DNA]</scope>
    <source>
        <strain evidence="1 2">E2333</strain>
    </source>
</reference>
<evidence type="ECO:0000313" key="1">
    <source>
        <dbReference type="EMBL" id="RDL14767.1"/>
    </source>
</evidence>
<dbReference type="RefSeq" id="WP_115147965.1">
    <property type="nucleotide sequence ID" value="NZ_QRAV01000018.1"/>
</dbReference>
<dbReference type="EMBL" id="QRAV01000018">
    <property type="protein sequence ID" value="RDL14767.1"/>
    <property type="molecule type" value="Genomic_DNA"/>
</dbReference>
<organism evidence="1 2">
    <name type="scientific">Pseudomonas jessenii</name>
    <dbReference type="NCBI Taxonomy" id="77298"/>
    <lineage>
        <taxon>Bacteria</taxon>
        <taxon>Pseudomonadati</taxon>
        <taxon>Pseudomonadota</taxon>
        <taxon>Gammaproteobacteria</taxon>
        <taxon>Pseudomonadales</taxon>
        <taxon>Pseudomonadaceae</taxon>
        <taxon>Pseudomonas</taxon>
    </lineage>
</organism>
<gene>
    <name evidence="1" type="ORF">DEU51_118106</name>
</gene>